<dbReference type="EMBL" id="CP162511">
    <property type="protein sequence ID" value="XDI05067.1"/>
    <property type="molecule type" value="Genomic_DNA"/>
</dbReference>
<feature type="transmembrane region" description="Helical" evidence="1">
    <location>
        <begin position="161"/>
        <end position="178"/>
    </location>
</feature>
<evidence type="ECO:0000256" key="1">
    <source>
        <dbReference type="SAM" id="Phobius"/>
    </source>
</evidence>
<organism evidence="3">
    <name type="scientific">Herbiconiux sp. A18JL235</name>
    <dbReference type="NCBI Taxonomy" id="3152363"/>
    <lineage>
        <taxon>Bacteria</taxon>
        <taxon>Bacillati</taxon>
        <taxon>Actinomycetota</taxon>
        <taxon>Actinomycetes</taxon>
        <taxon>Micrococcales</taxon>
        <taxon>Microbacteriaceae</taxon>
        <taxon>Herbiconiux</taxon>
    </lineage>
</organism>
<keyword evidence="1" id="KW-0812">Transmembrane</keyword>
<keyword evidence="1" id="KW-0472">Membrane</keyword>
<feature type="transmembrane region" description="Helical" evidence="1">
    <location>
        <begin position="190"/>
        <end position="219"/>
    </location>
</feature>
<dbReference type="InterPro" id="IPR018929">
    <property type="entry name" value="DUF2510"/>
</dbReference>
<feature type="transmembrane region" description="Helical" evidence="1">
    <location>
        <begin position="72"/>
        <end position="92"/>
    </location>
</feature>
<protein>
    <submittedName>
        <fullName evidence="3">DUF2510 domain-containing protein</fullName>
    </submittedName>
</protein>
<accession>A0AB39BFW6</accession>
<sequence length="226" mass="24337">MSFPDGTPTPPAGWYPDPAGSPAQRWWDGARWTEHLQHAQPATPQAPPPAPYGAYAPVAPAPVPPGTPVYNVFIWVITFLPLVSLLLLPLSLTEVDRMIAYTGDPYGDPYGLSPYGGYSPAGLAAQAITTIAGWLIYAAVIVFAVLDRKWLLRHGYDRPFHWAWAFLGVVYPIGRSVIVRRRAGRGIAPMWASIAILALSIIVSIVVAVAVFNAVFAAATLTGSYT</sequence>
<keyword evidence="1" id="KW-1133">Transmembrane helix</keyword>
<reference evidence="3" key="1">
    <citation type="submission" date="2024-05" db="EMBL/GenBank/DDBJ databases">
        <title>Herbiconiux sp. A18JL235.</title>
        <authorList>
            <person name="Zhang G."/>
        </authorList>
    </citation>
    <scope>NUCLEOTIDE SEQUENCE</scope>
    <source>
        <strain evidence="3">A18JL235</strain>
    </source>
</reference>
<evidence type="ECO:0000313" key="3">
    <source>
        <dbReference type="EMBL" id="XDI05067.1"/>
    </source>
</evidence>
<feature type="domain" description="DUF2510" evidence="2">
    <location>
        <begin position="12"/>
        <end position="44"/>
    </location>
</feature>
<dbReference type="AlphaFoldDB" id="A0AB39BFW6"/>
<dbReference type="RefSeq" id="WP_368497449.1">
    <property type="nucleotide sequence ID" value="NZ_CP162511.1"/>
</dbReference>
<feature type="transmembrane region" description="Helical" evidence="1">
    <location>
        <begin position="123"/>
        <end position="146"/>
    </location>
</feature>
<gene>
    <name evidence="3" type="ORF">ABFY20_17320</name>
</gene>
<dbReference type="Pfam" id="PF10708">
    <property type="entry name" value="DUF2510"/>
    <property type="match status" value="1"/>
</dbReference>
<proteinExistence type="predicted"/>
<name>A0AB39BFW6_9MICO</name>
<evidence type="ECO:0000259" key="2">
    <source>
        <dbReference type="Pfam" id="PF10708"/>
    </source>
</evidence>